<dbReference type="AlphaFoldDB" id="A0A1H8HQF3"/>
<organism evidence="1 2">
    <name type="scientific">Gemmobacter aquatilis</name>
    <dbReference type="NCBI Taxonomy" id="933059"/>
    <lineage>
        <taxon>Bacteria</taxon>
        <taxon>Pseudomonadati</taxon>
        <taxon>Pseudomonadota</taxon>
        <taxon>Alphaproteobacteria</taxon>
        <taxon>Rhodobacterales</taxon>
        <taxon>Paracoccaceae</taxon>
        <taxon>Gemmobacter</taxon>
    </lineage>
</organism>
<dbReference type="EMBL" id="FOCE01000006">
    <property type="protein sequence ID" value="SEN58267.1"/>
    <property type="molecule type" value="Genomic_DNA"/>
</dbReference>
<dbReference type="STRING" id="933059.SAMN04488103_10612"/>
<evidence type="ECO:0000313" key="2">
    <source>
        <dbReference type="Proteomes" id="UP000198761"/>
    </source>
</evidence>
<accession>A0A1H8HQF3</accession>
<evidence type="ECO:0000313" key="1">
    <source>
        <dbReference type="EMBL" id="SEN58267.1"/>
    </source>
</evidence>
<reference evidence="1 2" key="1">
    <citation type="submission" date="2016-10" db="EMBL/GenBank/DDBJ databases">
        <authorList>
            <person name="de Groot N.N."/>
        </authorList>
    </citation>
    <scope>NUCLEOTIDE SEQUENCE [LARGE SCALE GENOMIC DNA]</scope>
    <source>
        <strain evidence="1 2">DSM 3857</strain>
    </source>
</reference>
<dbReference type="RefSeq" id="WP_091301519.1">
    <property type="nucleotide sequence ID" value="NZ_FOCE01000006.1"/>
</dbReference>
<name>A0A1H8HQF3_9RHOB</name>
<keyword evidence="2" id="KW-1185">Reference proteome</keyword>
<proteinExistence type="predicted"/>
<dbReference type="Proteomes" id="UP000198761">
    <property type="component" value="Unassembled WGS sequence"/>
</dbReference>
<sequence>MAKMFAKTQIIMPDDTVIPRGKVFDATPLQAKQFDHLNAARAATEAEIGKATAAEAAKNGQA</sequence>
<gene>
    <name evidence="1" type="ORF">SAMN04488103_10612</name>
</gene>
<dbReference type="OrthoDB" id="7875957at2"/>
<protein>
    <submittedName>
        <fullName evidence="1">Uncharacterized protein</fullName>
    </submittedName>
</protein>